<dbReference type="PaxDb" id="123214-PERMA_1359"/>
<feature type="transmembrane region" description="Helical" evidence="1">
    <location>
        <begin position="397"/>
        <end position="416"/>
    </location>
</feature>
<organism evidence="2 3">
    <name type="scientific">Persephonella marina (strain DSM 14350 / EX-H1)</name>
    <dbReference type="NCBI Taxonomy" id="123214"/>
    <lineage>
        <taxon>Bacteria</taxon>
        <taxon>Pseudomonadati</taxon>
        <taxon>Aquificota</taxon>
        <taxon>Aquificia</taxon>
        <taxon>Aquificales</taxon>
        <taxon>Hydrogenothermaceae</taxon>
        <taxon>Persephonella</taxon>
    </lineage>
</organism>
<proteinExistence type="predicted"/>
<name>C0QR32_PERMH</name>
<protein>
    <submittedName>
        <fullName evidence="2">PelG</fullName>
    </submittedName>
</protein>
<keyword evidence="3" id="KW-1185">Reference proteome</keyword>
<reference evidence="2 3" key="1">
    <citation type="journal article" date="2009" name="J. Bacteriol.">
        <title>Complete and draft genome sequences of six members of the Aquificales.</title>
        <authorList>
            <person name="Reysenbach A.L."/>
            <person name="Hamamura N."/>
            <person name="Podar M."/>
            <person name="Griffiths E."/>
            <person name="Ferreira S."/>
            <person name="Hochstein R."/>
            <person name="Heidelberg J."/>
            <person name="Johnson J."/>
            <person name="Mead D."/>
            <person name="Pohorille A."/>
            <person name="Sarmiento M."/>
            <person name="Schweighofer K."/>
            <person name="Seshadri R."/>
            <person name="Voytek M.A."/>
        </authorList>
    </citation>
    <scope>NUCLEOTIDE SEQUENCE [LARGE SCALE GENOMIC DNA]</scope>
    <source>
        <strain evidence="3">DSM 14350 / EX-H1</strain>
    </source>
</reference>
<feature type="transmembrane region" description="Helical" evidence="1">
    <location>
        <begin position="162"/>
        <end position="185"/>
    </location>
</feature>
<keyword evidence="1" id="KW-0812">Transmembrane</keyword>
<sequence>MAGIGFELRKILEKGDILSLLKAYGYSAVISSGPWIISIISIVVSGYISYPFIKNKHDLMAFMVSITYLLALSLIFTGFFQFYFSRYIADRLFEKRFEKVLPNIMGMLLLVLTTAFLFISPAFFIFKDQGALYSVTFVFTFLVLSGVWILNIVLTALKNYRFIVFSFFIAYTFTISSVLVLSIAGSGLDGLLISFMGGQIILFFLLLGLIIYSFESDKLVEFDFLDRKKIYPSLIFTGFFYNLGIWVDKFIFWFHPDTGEKVIGVLRNSILYDLPIFLAYLAIVPGMAVFLLRLETEFAEKYDSYYDAVRGGATFDAIKKRHIEMIDTARTSLFEVFRIQTIVILIIFLFSEPIFRILNFPVFYIPLFHIDLVGTGLQLFFMSLLAISFYLDKRKAVLMLTFLFFVLNMVFTFISIEMGIMFFGYGFALSLLVSSVVALYMLRKDFERLNYETFMLQ</sequence>
<feature type="transmembrane region" description="Helical" evidence="1">
    <location>
        <begin position="104"/>
        <end position="125"/>
    </location>
</feature>
<dbReference type="AlphaFoldDB" id="C0QR32"/>
<feature type="transmembrane region" description="Helical" evidence="1">
    <location>
        <begin position="363"/>
        <end position="390"/>
    </location>
</feature>
<dbReference type="Proteomes" id="UP000001366">
    <property type="component" value="Chromosome"/>
</dbReference>
<keyword evidence="1" id="KW-0472">Membrane</keyword>
<gene>
    <name evidence="2" type="ordered locus">PERMA_1359</name>
</gene>
<evidence type="ECO:0000313" key="2">
    <source>
        <dbReference type="EMBL" id="ACO04920.1"/>
    </source>
</evidence>
<dbReference type="HOGENOM" id="CLU_043533_1_1_0"/>
<dbReference type="STRING" id="123214.PERMA_1359"/>
<feature type="transmembrane region" description="Helical" evidence="1">
    <location>
        <begin position="191"/>
        <end position="214"/>
    </location>
</feature>
<feature type="transmembrane region" description="Helical" evidence="1">
    <location>
        <begin position="23"/>
        <end position="48"/>
    </location>
</feature>
<dbReference type="RefSeq" id="WP_015899024.1">
    <property type="nucleotide sequence ID" value="NC_012440.1"/>
</dbReference>
<feature type="transmembrane region" description="Helical" evidence="1">
    <location>
        <begin position="60"/>
        <end position="84"/>
    </location>
</feature>
<feature type="transmembrane region" description="Helical" evidence="1">
    <location>
        <begin position="234"/>
        <end position="254"/>
    </location>
</feature>
<dbReference type="eggNOG" id="COG4267">
    <property type="taxonomic scope" value="Bacteria"/>
</dbReference>
<dbReference type="EMBL" id="CP001230">
    <property type="protein sequence ID" value="ACO04920.1"/>
    <property type="molecule type" value="Genomic_DNA"/>
</dbReference>
<evidence type="ECO:0000313" key="3">
    <source>
        <dbReference type="Proteomes" id="UP000001366"/>
    </source>
</evidence>
<evidence type="ECO:0000256" key="1">
    <source>
        <dbReference type="SAM" id="Phobius"/>
    </source>
</evidence>
<keyword evidence="1" id="KW-1133">Transmembrane helix</keyword>
<feature type="transmembrane region" description="Helical" evidence="1">
    <location>
        <begin position="333"/>
        <end position="351"/>
    </location>
</feature>
<feature type="transmembrane region" description="Helical" evidence="1">
    <location>
        <begin position="131"/>
        <end position="150"/>
    </location>
</feature>
<dbReference type="InterPro" id="IPR031617">
    <property type="entry name" value="PelG"/>
</dbReference>
<dbReference type="Pfam" id="PF16933">
    <property type="entry name" value="PelG"/>
    <property type="match status" value="1"/>
</dbReference>
<dbReference type="KEGG" id="pmx:PERMA_1359"/>
<feature type="transmembrane region" description="Helical" evidence="1">
    <location>
        <begin position="422"/>
        <end position="442"/>
    </location>
</feature>
<dbReference type="OrthoDB" id="37830at2"/>
<feature type="transmembrane region" description="Helical" evidence="1">
    <location>
        <begin position="274"/>
        <end position="292"/>
    </location>
</feature>
<accession>C0QR32</accession>